<evidence type="ECO:0000313" key="19">
    <source>
        <dbReference type="RefSeq" id="XP_023178816.2"/>
    </source>
</evidence>
<dbReference type="InterPro" id="IPR045175">
    <property type="entry name" value="M28_fam"/>
</dbReference>
<evidence type="ECO:0000256" key="9">
    <source>
        <dbReference type="ARBA" id="ARBA00022833"/>
    </source>
</evidence>
<dbReference type="PANTHER" id="PTHR12147:SF22">
    <property type="entry name" value="ENDOPLASMIC RETICULUM METALLOPEPTIDASE 1"/>
    <property type="match status" value="1"/>
</dbReference>
<keyword evidence="18" id="KW-1185">Reference proteome</keyword>
<evidence type="ECO:0000313" key="18">
    <source>
        <dbReference type="Proteomes" id="UP000504633"/>
    </source>
</evidence>
<proteinExistence type="inferred from homology"/>
<gene>
    <name evidence="19" type="primary">LOC111604825</name>
</gene>
<dbReference type="InterPro" id="IPR053973">
    <property type="entry name" value="ERMP1-like_C"/>
</dbReference>
<name>A0A6J1MH93_DROHY</name>
<evidence type="ECO:0000256" key="15">
    <source>
        <dbReference type="SAM" id="Phobius"/>
    </source>
</evidence>
<dbReference type="GO" id="GO:0006508">
    <property type="term" value="P:proteolysis"/>
    <property type="evidence" value="ECO:0007669"/>
    <property type="project" value="UniProtKB-KW"/>
</dbReference>
<keyword evidence="7" id="KW-0378">Hydrolase</keyword>
<feature type="transmembrane region" description="Helical" evidence="15">
    <location>
        <begin position="32"/>
        <end position="53"/>
    </location>
</feature>
<feature type="transmembrane region" description="Helical" evidence="15">
    <location>
        <begin position="557"/>
        <end position="574"/>
    </location>
</feature>
<evidence type="ECO:0000256" key="2">
    <source>
        <dbReference type="ARBA" id="ARBA00004477"/>
    </source>
</evidence>
<dbReference type="GO" id="GO:0046872">
    <property type="term" value="F:metal ion binding"/>
    <property type="evidence" value="ECO:0007669"/>
    <property type="project" value="UniProtKB-KW"/>
</dbReference>
<feature type="transmembrane region" description="Helical" evidence="15">
    <location>
        <begin position="457"/>
        <end position="478"/>
    </location>
</feature>
<dbReference type="CDD" id="cd03875">
    <property type="entry name" value="M28_Fxna_like"/>
    <property type="match status" value="1"/>
</dbReference>
<dbReference type="PANTHER" id="PTHR12147">
    <property type="entry name" value="METALLOPEPTIDASE M28 FAMILY MEMBER"/>
    <property type="match status" value="1"/>
</dbReference>
<dbReference type="FunFam" id="3.40.630.10:FF:000008">
    <property type="entry name" value="Endoplasmic reticulum metallopeptidase 1"/>
    <property type="match status" value="1"/>
</dbReference>
<evidence type="ECO:0000259" key="17">
    <source>
        <dbReference type="Pfam" id="PF22248"/>
    </source>
</evidence>
<dbReference type="Gene3D" id="3.40.630.10">
    <property type="entry name" value="Zn peptidases"/>
    <property type="match status" value="1"/>
</dbReference>
<evidence type="ECO:0000256" key="14">
    <source>
        <dbReference type="ARBA" id="ARBA00078796"/>
    </source>
</evidence>
<feature type="transmembrane region" description="Helical" evidence="15">
    <location>
        <begin position="490"/>
        <end position="511"/>
    </location>
</feature>
<evidence type="ECO:0000259" key="16">
    <source>
        <dbReference type="Pfam" id="PF04389"/>
    </source>
</evidence>
<dbReference type="KEGG" id="dhe:111604825"/>
<feature type="transmembrane region" description="Helical" evidence="15">
    <location>
        <begin position="615"/>
        <end position="638"/>
    </location>
</feature>
<evidence type="ECO:0000256" key="11">
    <source>
        <dbReference type="ARBA" id="ARBA00023049"/>
    </source>
</evidence>
<comment type="cofactor">
    <cofactor evidence="1">
        <name>Zn(2+)</name>
        <dbReference type="ChEBI" id="CHEBI:29105"/>
    </cofactor>
</comment>
<evidence type="ECO:0000256" key="10">
    <source>
        <dbReference type="ARBA" id="ARBA00022989"/>
    </source>
</evidence>
<keyword evidence="12 15" id="KW-0472">Membrane</keyword>
<dbReference type="Pfam" id="PF22248">
    <property type="entry name" value="ERMP1_C"/>
    <property type="match status" value="1"/>
</dbReference>
<sequence>MADKESLLSNGSIEASGYVVKNKGNSKLPCTFGAGFILFWTLLFFAVVIPFFYRLPTALTMEDAKKNEFIAERAYKDLYALSDIGNKLTGSKENEVDAVNFILSKLAAIKDDMLSEYFDMEIDLSQASGAFGSGTTLNLYQGVQNIAVKLTPKQSTSQSYLVVNSHFDSKPATASAGDAGFMVTVMLEVLRVIATTKQHFEHPIVFLFNGAEEIGLLASHGFVTQHKWAPNCKALINLDAAGSGGREILFQTGPNHPWLVKYYKKYAKHPFGTTFAEEIFQAGIIPSDTDFRQFRTYGKIPGLDMGQCINGFIYHTKYDLIDVIPRESFQNTGDNVLSLVRGLANATELYDIQAHEAGHTVFFDFLGLYFIYYSESTGILMNYVISVAALTFIFISMQRMTAGCKVSFSHVVCWFILVLIVQVVCFVLGLALPLIVANVFDDWGLSLAYYSTPLLVVGLYVIPSLIGLSLPLTIYYAVQRNHKISTAYHVQLALHAQAVLLTLLTVGLTAYGLRSTYIVAIPLAFYVLSLGFNLLTTLHDRGYAWTGVLKISQIIPFLYSSYVVYLFIVILTPMGARAGSATNRDLYIAVLAGIGTVLSFGFLVPLINTFRRPSFVIFTLIGITALSILLASSTQLGFPYRPKTNGQRVAYLQVRNMFYEFDGTLSKDESGYLFSFQDRREETPFLGQVNLTGLVSLKPNCERHMLCGMPLYEFRYVENRLQSKWLPRSQPVVPPEPTTLSVLNKTIVNSTTVRFEFSLAGPTFMNLFIQPYEDVTLTDWSFPSSINVEPTSTLPYIIYIVMGVDRSPLLFNLEFSKPNGNFNVPLFQLGVSGHYIQNEGDAESVKFASSFPSYSILAQWPAVYLRYIF</sequence>
<evidence type="ECO:0000256" key="1">
    <source>
        <dbReference type="ARBA" id="ARBA00001947"/>
    </source>
</evidence>
<keyword evidence="10 15" id="KW-1133">Transmembrane helix</keyword>
<dbReference type="InterPro" id="IPR048024">
    <property type="entry name" value="Fxna-like_M28_dom"/>
</dbReference>
<feature type="transmembrane region" description="Helical" evidence="15">
    <location>
        <begin position="517"/>
        <end position="536"/>
    </location>
</feature>
<evidence type="ECO:0000256" key="7">
    <source>
        <dbReference type="ARBA" id="ARBA00022801"/>
    </source>
</evidence>
<dbReference type="OrthoDB" id="76293at2759"/>
<evidence type="ECO:0000256" key="5">
    <source>
        <dbReference type="ARBA" id="ARBA00022692"/>
    </source>
</evidence>
<keyword evidence="8" id="KW-0256">Endoplasmic reticulum</keyword>
<evidence type="ECO:0000256" key="12">
    <source>
        <dbReference type="ARBA" id="ARBA00023136"/>
    </source>
</evidence>
<accession>A0A6J1MH93</accession>
<dbReference type="Proteomes" id="UP000504633">
    <property type="component" value="Unplaced"/>
</dbReference>
<organism evidence="18 19">
    <name type="scientific">Drosophila hydei</name>
    <name type="common">Fruit fly</name>
    <dbReference type="NCBI Taxonomy" id="7224"/>
    <lineage>
        <taxon>Eukaryota</taxon>
        <taxon>Metazoa</taxon>
        <taxon>Ecdysozoa</taxon>
        <taxon>Arthropoda</taxon>
        <taxon>Hexapoda</taxon>
        <taxon>Insecta</taxon>
        <taxon>Pterygota</taxon>
        <taxon>Neoptera</taxon>
        <taxon>Endopterygota</taxon>
        <taxon>Diptera</taxon>
        <taxon>Brachycera</taxon>
        <taxon>Muscomorpha</taxon>
        <taxon>Ephydroidea</taxon>
        <taxon>Drosophilidae</taxon>
        <taxon>Drosophila</taxon>
    </lineage>
</organism>
<dbReference type="SUPFAM" id="SSF53187">
    <property type="entry name" value="Zn-dependent exopeptidases"/>
    <property type="match status" value="1"/>
</dbReference>
<keyword evidence="4" id="KW-0645">Protease</keyword>
<dbReference type="Pfam" id="PF04389">
    <property type="entry name" value="Peptidase_M28"/>
    <property type="match status" value="1"/>
</dbReference>
<dbReference type="GeneID" id="111604825"/>
<evidence type="ECO:0000256" key="3">
    <source>
        <dbReference type="ARBA" id="ARBA00010918"/>
    </source>
</evidence>
<reference evidence="19" key="1">
    <citation type="submission" date="2025-08" db="UniProtKB">
        <authorList>
            <consortium name="RefSeq"/>
        </authorList>
    </citation>
    <scope>IDENTIFICATION</scope>
    <source>
        <strain evidence="19">15085-1641.00</strain>
        <tissue evidence="19">Whole body</tissue>
    </source>
</reference>
<dbReference type="OMA" id="SGPWNIT"/>
<comment type="subcellular location">
    <subcellularLocation>
        <location evidence="2">Endoplasmic reticulum membrane</location>
        <topology evidence="2">Multi-pass membrane protein</topology>
    </subcellularLocation>
</comment>
<protein>
    <recommendedName>
        <fullName evidence="14">FXNA-like protease</fullName>
    </recommendedName>
</protein>
<feature type="transmembrane region" description="Helical" evidence="15">
    <location>
        <begin position="411"/>
        <end position="437"/>
    </location>
</feature>
<keyword evidence="11" id="KW-0482">Metalloprotease</keyword>
<keyword evidence="6" id="KW-0479">Metal-binding</keyword>
<keyword evidence="5 15" id="KW-0812">Transmembrane</keyword>
<dbReference type="AlphaFoldDB" id="A0A6J1MH93"/>
<dbReference type="GO" id="GO:0005789">
    <property type="term" value="C:endoplasmic reticulum membrane"/>
    <property type="evidence" value="ECO:0007669"/>
    <property type="project" value="UniProtKB-SubCell"/>
</dbReference>
<evidence type="ECO:0000256" key="8">
    <source>
        <dbReference type="ARBA" id="ARBA00022824"/>
    </source>
</evidence>
<keyword evidence="13" id="KW-0325">Glycoprotein</keyword>
<dbReference type="RefSeq" id="XP_023178816.2">
    <property type="nucleotide sequence ID" value="XM_023323048.2"/>
</dbReference>
<comment type="similarity">
    <text evidence="3">Belongs to the peptidase M28 family.</text>
</comment>
<feature type="transmembrane region" description="Helical" evidence="15">
    <location>
        <begin position="380"/>
        <end position="399"/>
    </location>
</feature>
<evidence type="ECO:0000256" key="13">
    <source>
        <dbReference type="ARBA" id="ARBA00023180"/>
    </source>
</evidence>
<dbReference type="GO" id="GO:0008235">
    <property type="term" value="F:metalloexopeptidase activity"/>
    <property type="evidence" value="ECO:0007669"/>
    <property type="project" value="InterPro"/>
</dbReference>
<dbReference type="InterPro" id="IPR007484">
    <property type="entry name" value="Peptidase_M28"/>
</dbReference>
<feature type="transmembrane region" description="Helical" evidence="15">
    <location>
        <begin position="586"/>
        <end position="608"/>
    </location>
</feature>
<feature type="domain" description="Peptidase M28" evidence="16">
    <location>
        <begin position="145"/>
        <end position="339"/>
    </location>
</feature>
<evidence type="ECO:0000256" key="6">
    <source>
        <dbReference type="ARBA" id="ARBA00022723"/>
    </source>
</evidence>
<keyword evidence="9" id="KW-0862">Zinc</keyword>
<feature type="domain" description="Endoplasmic reticulum metallopeptidase 1-like C-terminal" evidence="17">
    <location>
        <begin position="645"/>
        <end position="867"/>
    </location>
</feature>
<evidence type="ECO:0000256" key="4">
    <source>
        <dbReference type="ARBA" id="ARBA00022670"/>
    </source>
</evidence>